<evidence type="ECO:0000259" key="1">
    <source>
        <dbReference type="Pfam" id="PF00882"/>
    </source>
</evidence>
<keyword evidence="3" id="KW-1185">Reference proteome</keyword>
<dbReference type="HOGENOM" id="CLU_104114_1_0_9"/>
<dbReference type="Pfam" id="PF00882">
    <property type="entry name" value="Zn_dep_PLPC"/>
    <property type="match status" value="1"/>
</dbReference>
<sequence length="211" mass="24488">MNVLVHLLFARRIHAAVREQIGVRLSWSGFLLGNILPDLSAKYNVHPHFSDVSMDFVLGRATALYDREEEKSLDSFAFAKDIGVVTHYLSDFCCYVHTKRFCGDMKQHHWYEWQMLFAFGKGAARFGEEMPEMADTPDTFRLFLKRSLREQQKTPPGGCADVFYALRVSTAMTMLLLRKAICTEAARLYHAKNLYVFHRLEENWNESRLLL</sequence>
<proteinExistence type="predicted"/>
<accession>E6U8V9</accession>
<dbReference type="eggNOG" id="ENOG5033FUW">
    <property type="taxonomic scope" value="Bacteria"/>
</dbReference>
<gene>
    <name evidence="2" type="ordered locus">Ethha_1659</name>
</gene>
<dbReference type="InterPro" id="IPR029002">
    <property type="entry name" value="PLPC/GPLD1"/>
</dbReference>
<reference evidence="2 3" key="1">
    <citation type="submission" date="2010-12" db="EMBL/GenBank/DDBJ databases">
        <title>Complete sequence of Ethanoligenens harbinense YUAN-3.</title>
        <authorList>
            <person name="Lucas S."/>
            <person name="Copeland A."/>
            <person name="Lapidus A."/>
            <person name="Cheng J.-F."/>
            <person name="Bruce D."/>
            <person name="Goodwin L."/>
            <person name="Pitluck S."/>
            <person name="Chertkov O."/>
            <person name="Misra M."/>
            <person name="Detter J.C."/>
            <person name="Han C."/>
            <person name="Tapia R."/>
            <person name="Land M."/>
            <person name="Hauser L."/>
            <person name="Jeffries C."/>
            <person name="Kyrpides N."/>
            <person name="Ivanova N."/>
            <person name="Mikhailova N."/>
            <person name="Wang A."/>
            <person name="Mouttaki H."/>
            <person name="He Z."/>
            <person name="Zhou J."/>
            <person name="Hemme C.L."/>
            <person name="Woyke T."/>
        </authorList>
    </citation>
    <scope>NUCLEOTIDE SEQUENCE [LARGE SCALE GENOMIC DNA]</scope>
    <source>
        <strain evidence="3">DSM 18485 / JCM 12961 / CGMCC 1.5033 / YUAN-3</strain>
    </source>
</reference>
<feature type="domain" description="Phospholipase C/D" evidence="1">
    <location>
        <begin position="5"/>
        <end position="153"/>
    </location>
</feature>
<name>E6U8V9_ETHHY</name>
<organism evidence="2 3">
    <name type="scientific">Ethanoligenens harbinense (strain DSM 18485 / JCM 12961 / CGMCC 1.5033 / YUAN-3)</name>
    <dbReference type="NCBI Taxonomy" id="663278"/>
    <lineage>
        <taxon>Bacteria</taxon>
        <taxon>Bacillati</taxon>
        <taxon>Bacillota</taxon>
        <taxon>Clostridia</taxon>
        <taxon>Eubacteriales</taxon>
        <taxon>Oscillospiraceae</taxon>
        <taxon>Ethanoligenens</taxon>
    </lineage>
</organism>
<protein>
    <recommendedName>
        <fullName evidence="1">Phospholipase C/D domain-containing protein</fullName>
    </recommendedName>
</protein>
<dbReference type="STRING" id="663278.Ethha_1659"/>
<dbReference type="KEGG" id="eha:Ethha_1659"/>
<dbReference type="AlphaFoldDB" id="E6U8V9"/>
<evidence type="ECO:0000313" key="3">
    <source>
        <dbReference type="Proteomes" id="UP000001551"/>
    </source>
</evidence>
<dbReference type="Proteomes" id="UP000001551">
    <property type="component" value="Chromosome"/>
</dbReference>
<dbReference type="RefSeq" id="WP_013485549.1">
    <property type="nucleotide sequence ID" value="NC_014828.1"/>
</dbReference>
<evidence type="ECO:0000313" key="2">
    <source>
        <dbReference type="EMBL" id="ADU27194.1"/>
    </source>
</evidence>
<dbReference type="EMBL" id="CP002400">
    <property type="protein sequence ID" value="ADU27194.1"/>
    <property type="molecule type" value="Genomic_DNA"/>
</dbReference>